<feature type="compositionally biased region" description="Low complexity" evidence="6">
    <location>
        <begin position="876"/>
        <end position="899"/>
    </location>
</feature>
<feature type="coiled-coil region" evidence="5">
    <location>
        <begin position="252"/>
        <end position="401"/>
    </location>
</feature>
<dbReference type="GO" id="GO:0060285">
    <property type="term" value="P:cilium-dependent cell motility"/>
    <property type="evidence" value="ECO:0007669"/>
    <property type="project" value="TreeGrafter"/>
</dbReference>
<dbReference type="PANTHER" id="PTHR18962">
    <property type="entry name" value="COILED-COIL DOMAIN-CONTAINING PROTEIN 39"/>
    <property type="match status" value="1"/>
</dbReference>
<proteinExistence type="inferred from homology"/>
<feature type="coiled-coil region" evidence="5">
    <location>
        <begin position="582"/>
        <end position="609"/>
    </location>
</feature>
<evidence type="ECO:0000256" key="3">
    <source>
        <dbReference type="ARBA" id="ARBA00023054"/>
    </source>
</evidence>
<feature type="coiled-coil region" evidence="5">
    <location>
        <begin position="164"/>
        <end position="226"/>
    </location>
</feature>
<comment type="similarity">
    <text evidence="1">Belongs to the CCDC39 family.</text>
</comment>
<evidence type="ECO:0000313" key="7">
    <source>
        <dbReference type="Proteomes" id="UP000504632"/>
    </source>
</evidence>
<accession>A0A6J2VIL3</accession>
<keyword evidence="3 5" id="KW-0175">Coiled coil</keyword>
<dbReference type="GO" id="GO:0060287">
    <property type="term" value="P:epithelial cilium movement involved in determination of left/right asymmetry"/>
    <property type="evidence" value="ECO:0007669"/>
    <property type="project" value="TreeGrafter"/>
</dbReference>
<organism evidence="7 8">
    <name type="scientific">Chanos chanos</name>
    <name type="common">Milkfish</name>
    <name type="synonym">Mugil chanos</name>
    <dbReference type="NCBI Taxonomy" id="29144"/>
    <lineage>
        <taxon>Eukaryota</taxon>
        <taxon>Metazoa</taxon>
        <taxon>Chordata</taxon>
        <taxon>Craniata</taxon>
        <taxon>Vertebrata</taxon>
        <taxon>Euteleostomi</taxon>
        <taxon>Actinopterygii</taxon>
        <taxon>Neopterygii</taxon>
        <taxon>Teleostei</taxon>
        <taxon>Ostariophysi</taxon>
        <taxon>Gonorynchiformes</taxon>
        <taxon>Chanidae</taxon>
        <taxon>Chanos</taxon>
    </lineage>
</organism>
<dbReference type="Pfam" id="PF24161">
    <property type="entry name" value="CCDC39"/>
    <property type="match status" value="1"/>
</dbReference>
<dbReference type="GO" id="GO:0036159">
    <property type="term" value="P:inner dynein arm assembly"/>
    <property type="evidence" value="ECO:0007669"/>
    <property type="project" value="InterPro"/>
</dbReference>
<evidence type="ECO:0000256" key="2">
    <source>
        <dbReference type="ARBA" id="ARBA00016725"/>
    </source>
</evidence>
<evidence type="ECO:0000256" key="5">
    <source>
        <dbReference type="SAM" id="Coils"/>
    </source>
</evidence>
<keyword evidence="7" id="KW-1185">Reference proteome</keyword>
<dbReference type="GO" id="GO:0005576">
    <property type="term" value="C:extracellular region"/>
    <property type="evidence" value="ECO:0007669"/>
    <property type="project" value="GOC"/>
</dbReference>
<dbReference type="GeneID" id="115813274"/>
<dbReference type="OrthoDB" id="10259720at2759"/>
<protein>
    <recommendedName>
        <fullName evidence="2">Coiled-coil domain-containing protein 39</fullName>
    </recommendedName>
</protein>
<dbReference type="Proteomes" id="UP000504632">
    <property type="component" value="Chromosome 5"/>
</dbReference>
<dbReference type="FunCoup" id="A0A6J2VIL3">
    <property type="interactions" value="96"/>
</dbReference>
<feature type="region of interest" description="Disordered" evidence="6">
    <location>
        <begin position="867"/>
        <end position="959"/>
    </location>
</feature>
<feature type="coiled-coil region" evidence="5">
    <location>
        <begin position="24"/>
        <end position="65"/>
    </location>
</feature>
<feature type="compositionally biased region" description="Polar residues" evidence="6">
    <location>
        <begin position="922"/>
        <end position="931"/>
    </location>
</feature>
<dbReference type="GO" id="GO:0005930">
    <property type="term" value="C:axoneme"/>
    <property type="evidence" value="ECO:0007669"/>
    <property type="project" value="InterPro"/>
</dbReference>
<feature type="coiled-coil region" evidence="5">
    <location>
        <begin position="458"/>
        <end position="525"/>
    </location>
</feature>
<reference evidence="8" key="1">
    <citation type="submission" date="2025-08" db="UniProtKB">
        <authorList>
            <consortium name="RefSeq"/>
        </authorList>
    </citation>
    <scope>IDENTIFICATION</scope>
</reference>
<feature type="compositionally biased region" description="Low complexity" evidence="6">
    <location>
        <begin position="932"/>
        <end position="950"/>
    </location>
</feature>
<dbReference type="PANTHER" id="PTHR18962:SF0">
    <property type="entry name" value="COILED-COIL DOMAIN-CONTAINING PROTEIN 39"/>
    <property type="match status" value="1"/>
</dbReference>
<dbReference type="CTD" id="339829"/>
<sequence length="959" mass="111573">MFNAVLSEMNWDDRFAIPVANAENKALLDEIQRKLKERSSIENKSAEHKDRINAMTEHLKNVRQELGHTQALCAAKERETESELHFRALADREEGRLRQEIGQLKSELEALSEKKNSHENTIFKTSQKLTELQNQLNWDQQALDAWLEESAQKEEDIMAIIKYTQQDEGRIRELTQRIEKMNLEVIQKRKAREDELTETITAQISLDKTAERLHQANVERKELLRQWESTIEQMRRRDEEMRQCALRLAEVKQSIRERNSLIKEKKSFLENEVENNKEYERKIAVAERQTAKLRQQAQEQERNRFRLQNELESLKGTVDRAATDVEALRSQLTNMKKDTKDKTAKLDEARHHNAALREKLETVTEAALGGEERAVQMEQVVKEYEQNIKEIETQLLRQREALFKKSQELQVLRAREKGAEADVLGSRAALSNLDSQLSKLNKNVLKQQQFIYSQDFQIQRLEKKMSHLQGEENTEEKQALEKRVSELSQALEEKKRDASMLNTQLKKLQDDIRCVRKETEKAAADKNDLTTKIEELQLFNDLSDKELKKLRVIKQDTMVKKNILNLELKRLRGLLDDRTDGVLSLERRRMQLQNAMKDREEEIKEHRTMLCKQIRYSEEERQRLSADLHERLSRTDKLRNRYEILTASMTRPEGEEDKSECYYIAKVALEKEELKQKGDQLDAKIQKAEKEIQALENTLHVLNSCNTTYRKSLKKVQESSEEYQEKMKLEAQKRAADEKYRCRRQQIRELQEDIQGMKNMLDRLLQDEAMQRDKMDESQSHILSLNKELSSQKEKLERATKQCSKLTREIRSAKKTKSETFEERDIELRELRDLSKSVNKMLVEIMEEHPDLKSLLEMYFTEANLPLPSPASTPDSRQSSKISSARSSGSLRSSGSSDGSRPKPPSVRFPSVKMVELGLGLSVTSPPLSDTSPRGSGPPSSRSSSSSRSSIKSSQWKSP</sequence>
<name>A0A6J2VIL3_CHACN</name>
<evidence type="ECO:0000256" key="1">
    <source>
        <dbReference type="ARBA" id="ARBA00005805"/>
    </source>
</evidence>
<evidence type="ECO:0000256" key="6">
    <source>
        <dbReference type="SAM" id="MobiDB-lite"/>
    </source>
</evidence>
<dbReference type="RefSeq" id="XP_030631762.1">
    <property type="nucleotide sequence ID" value="XM_030775902.1"/>
</dbReference>
<feature type="coiled-coil region" evidence="5">
    <location>
        <begin position="94"/>
        <end position="135"/>
    </location>
</feature>
<dbReference type="InParanoid" id="A0A6J2VIL3"/>
<dbReference type="AlphaFoldDB" id="A0A6J2VIL3"/>
<dbReference type="InterPro" id="IPR033290">
    <property type="entry name" value="CCDC39"/>
</dbReference>
<gene>
    <name evidence="8" type="primary">ccdc39</name>
</gene>
<evidence type="ECO:0000313" key="8">
    <source>
        <dbReference type="RefSeq" id="XP_030631762.1"/>
    </source>
</evidence>
<evidence type="ECO:0000256" key="4">
    <source>
        <dbReference type="ARBA" id="ARBA00045182"/>
    </source>
</evidence>
<comment type="function">
    <text evidence="4">Required for assembly of dynein regulatory complex (DRC) and inner dynein arm (IDA) complexes, which are responsible for ciliary beat regulation, thereby playing a central role in motility in cilia and flagella. Probably acts together with CCDC40 to form a molecular ruler that determines the 96 nanometer (nm) repeat length and arrangements of components in cilia and flagella. Not required for outer dynein arm complexes assembly.</text>
</comment>
<feature type="coiled-coil region" evidence="5">
    <location>
        <begin position="664"/>
        <end position="816"/>
    </location>
</feature>